<dbReference type="InterPro" id="IPR003890">
    <property type="entry name" value="MIF4G-like_typ-3"/>
</dbReference>
<evidence type="ECO:0000256" key="1">
    <source>
        <dbReference type="ARBA" id="ARBA00004123"/>
    </source>
</evidence>
<protein>
    <submittedName>
        <fullName evidence="9">Nuclear cap-binding protein subunit 1</fullName>
    </submittedName>
</protein>
<comment type="caution">
    <text evidence="9">The sequence shown here is derived from an EMBL/GenBank/DDBJ whole genome shotgun (WGS) entry which is preliminary data.</text>
</comment>
<dbReference type="SMART" id="SM00543">
    <property type="entry name" value="MIF4G"/>
    <property type="match status" value="1"/>
</dbReference>
<keyword evidence="4" id="KW-0508">mRNA splicing</keyword>
<sequence length="790" mass="85493">MSHAKRARREDGSHGVDGPNEDDLRELRDVIIHCDGSADVLRGLSGDIAREGETLCEHAMGFVMECVTELPVKTPVYATLVGLINATAGEFGGRVVEETKTALEEALNGGDLTQRTRARVLTRFLVLLSTVGAVQRMDVMRYLDSLLKESQALAKKGATGWQPRADWLAYVALSALPWGGEFLSKSECSNEFEGLLDAADAYCKTRSANPDPASVIVKSVDGTETDWFADMCARLSAAHTDGIWKIASIPTIAEQFVEELASTTNAHALGDVTISTVEFASHAEAAARYPGRSMLRILDPSFTEGTGNVDAWGPLERFVAEEYIVDTIWAFEPGYRRTATIPAAEQLASLPLPAEQPEQCQFLVAETLFAELLALPEPTFSPVFYHIVIQDLCKIIPTFPPKMAKTAGMMFRSIDRMDVTARDRLASWLAHQVSCFDLVWPWSSWKHVMEQQEDAPQRAFVVDALKKLCQLSFIERVEKSLIEELRPLLPTGRGVNAEYIAETAADPTFGKLQQMLAEKRQGYEVVQWIGSEGATMASPEVLLRSLVVAALERGQKCITHHDVLLKRYAAPIRELVEKAGGEVAVDAAVGIWRGHYQMAPIAVERLLALDLVAPSAVVNWVVQRAAVFGEDDTYEIASTVCDFVCASEASVVGKRSALVSKIRAAEAEASGAGRAAEELSAQGRSYEAQQAAAAEAQAVEEIAQHEAELAATEAPIARANALARETCLQLCGGLVKASAHGASAPVAERVLAFVRARRLQLALDTDAVIKAAGTKSIAKTAVSHALGVPC</sequence>
<proteinExistence type="inferred from homology"/>
<evidence type="ECO:0000256" key="2">
    <source>
        <dbReference type="ARBA" id="ARBA00007413"/>
    </source>
</evidence>
<dbReference type="Pfam" id="PF09088">
    <property type="entry name" value="MIF4G_like"/>
    <property type="match status" value="1"/>
</dbReference>
<dbReference type="STRING" id="70448.A0A090N3S9"/>
<dbReference type="KEGG" id="ota:OT_ostta07g01520"/>
<keyword evidence="5" id="KW-0539">Nucleus</keyword>
<dbReference type="GO" id="GO:0003729">
    <property type="term" value="F:mRNA binding"/>
    <property type="evidence" value="ECO:0007669"/>
    <property type="project" value="TreeGrafter"/>
</dbReference>
<reference evidence="10" key="1">
    <citation type="journal article" date="2006" name="Proc. Natl. Acad. Sci. U.S.A.">
        <title>Genome analysis of the smallest free-living eukaryote Ostreococcus tauri unveils many unique features.</title>
        <authorList>
            <person name="Derelle E."/>
            <person name="Ferraz C."/>
            <person name="Rombauts S."/>
            <person name="Rouze P."/>
            <person name="Worden A.Z."/>
            <person name="Robbens S."/>
            <person name="Partensky F."/>
            <person name="Degroeve S."/>
            <person name="Echeynie S."/>
            <person name="Cooke R."/>
            <person name="Saeys Y."/>
            <person name="Wuyts J."/>
            <person name="Jabbari K."/>
            <person name="Bowler C."/>
            <person name="Panaud O."/>
            <person name="Piegu B."/>
            <person name="Ball S.G."/>
            <person name="Ral J.-P."/>
            <person name="Bouget F.-Y."/>
            <person name="Piganeau G."/>
            <person name="De Baets B."/>
            <person name="Picard A."/>
            <person name="Delseny M."/>
            <person name="Demaille J."/>
            <person name="Van de Peer Y."/>
            <person name="Moreau H."/>
        </authorList>
    </citation>
    <scope>NUCLEOTIDE SEQUENCE [LARGE SCALE GENOMIC DNA]</scope>
    <source>
        <strain evidence="10">OTTH 0595 / CCAP 157/2 / RCC745</strain>
    </source>
</reference>
<dbReference type="GO" id="GO:0006397">
    <property type="term" value="P:mRNA processing"/>
    <property type="evidence" value="ECO:0007669"/>
    <property type="project" value="UniProtKB-KW"/>
</dbReference>
<dbReference type="InterPro" id="IPR015172">
    <property type="entry name" value="MIF4G-like_typ-1"/>
</dbReference>
<dbReference type="SUPFAM" id="SSF48371">
    <property type="entry name" value="ARM repeat"/>
    <property type="match status" value="3"/>
</dbReference>
<dbReference type="GO" id="GO:0000339">
    <property type="term" value="F:RNA cap binding"/>
    <property type="evidence" value="ECO:0007669"/>
    <property type="project" value="InterPro"/>
</dbReference>
<evidence type="ECO:0000256" key="3">
    <source>
        <dbReference type="ARBA" id="ARBA00022664"/>
    </source>
</evidence>
<comment type="similarity">
    <text evidence="2">Belongs to the NCBP1 family.</text>
</comment>
<dbReference type="GO" id="GO:0005634">
    <property type="term" value="C:nucleus"/>
    <property type="evidence" value="ECO:0007669"/>
    <property type="project" value="UniProtKB-SubCell"/>
</dbReference>
<dbReference type="Pfam" id="PF09090">
    <property type="entry name" value="MIF4G_like_2"/>
    <property type="match status" value="1"/>
</dbReference>
<name>A0A090N3S9_OSTTA</name>
<keyword evidence="10" id="KW-1185">Reference proteome</keyword>
<comment type="subcellular location">
    <subcellularLocation>
        <location evidence="1">Nucleus</location>
    </subcellularLocation>
</comment>
<dbReference type="FunCoup" id="A0A090N3S9">
    <property type="interactions" value="1944"/>
</dbReference>
<evidence type="ECO:0000256" key="4">
    <source>
        <dbReference type="ARBA" id="ARBA00023187"/>
    </source>
</evidence>
<dbReference type="OrthoDB" id="10252707at2759"/>
<gene>
    <name evidence="9" type="ORF">OT_ostta07g01520</name>
</gene>
<evidence type="ECO:0000256" key="5">
    <source>
        <dbReference type="ARBA" id="ARBA00023242"/>
    </source>
</evidence>
<keyword evidence="6" id="KW-0175">Coiled coil</keyword>
<dbReference type="PANTHER" id="PTHR12412">
    <property type="entry name" value="CAP BINDING PROTEIN"/>
    <property type="match status" value="1"/>
</dbReference>
<dbReference type="Proteomes" id="UP000009170">
    <property type="component" value="Unassembled WGS sequence"/>
</dbReference>
<evidence type="ECO:0000313" key="10">
    <source>
        <dbReference type="Proteomes" id="UP000009170"/>
    </source>
</evidence>
<dbReference type="InterPro" id="IPR027159">
    <property type="entry name" value="CBP80"/>
</dbReference>
<dbReference type="GO" id="GO:0008380">
    <property type="term" value="P:RNA splicing"/>
    <property type="evidence" value="ECO:0007669"/>
    <property type="project" value="UniProtKB-KW"/>
</dbReference>
<evidence type="ECO:0000313" key="9">
    <source>
        <dbReference type="EMBL" id="CEF98648.1"/>
    </source>
</evidence>
<dbReference type="AlphaFoldDB" id="A0A090N3S9"/>
<evidence type="ECO:0000256" key="7">
    <source>
        <dbReference type="SAM" id="MobiDB-lite"/>
    </source>
</evidence>
<dbReference type="RefSeq" id="XP_022839393.1">
    <property type="nucleotide sequence ID" value="XM_022983761.1"/>
</dbReference>
<dbReference type="GeneID" id="9836897"/>
<evidence type="ECO:0000256" key="6">
    <source>
        <dbReference type="SAM" id="Coils"/>
    </source>
</evidence>
<evidence type="ECO:0000259" key="8">
    <source>
        <dbReference type="SMART" id="SM00543"/>
    </source>
</evidence>
<dbReference type="Gene3D" id="1.25.40.180">
    <property type="match status" value="3"/>
</dbReference>
<accession>A0A090N3S9</accession>
<keyword evidence="3" id="KW-0507">mRNA processing</keyword>
<dbReference type="GO" id="GO:0000184">
    <property type="term" value="P:nuclear-transcribed mRNA catabolic process, nonsense-mediated decay"/>
    <property type="evidence" value="ECO:0007669"/>
    <property type="project" value="TreeGrafter"/>
</dbReference>
<dbReference type="PANTHER" id="PTHR12412:SF2">
    <property type="entry name" value="NUCLEAR CAP-BINDING PROTEIN SUBUNIT 1"/>
    <property type="match status" value="1"/>
</dbReference>
<dbReference type="GO" id="GO:0006406">
    <property type="term" value="P:mRNA export from nucleus"/>
    <property type="evidence" value="ECO:0007669"/>
    <property type="project" value="InterPro"/>
</dbReference>
<dbReference type="InterPro" id="IPR015174">
    <property type="entry name" value="MIF4G-like_typ-2"/>
</dbReference>
<reference evidence="9 10" key="2">
    <citation type="journal article" date="2014" name="BMC Genomics">
        <title>An improved genome of the model marine alga Ostreococcus tauri unfolds by assessing Illumina de novo assemblies.</title>
        <authorList>
            <person name="Blanc-Mathieu R."/>
            <person name="Verhelst B."/>
            <person name="Derelle E."/>
            <person name="Rombauts S."/>
            <person name="Bouget F.Y."/>
            <person name="Carre I."/>
            <person name="Chateau A."/>
            <person name="Eyre-Walker A."/>
            <person name="Grimsley N."/>
            <person name="Moreau H."/>
            <person name="Piegu B."/>
            <person name="Rivals E."/>
            <person name="Schackwitz W."/>
            <person name="Van de Peer Y."/>
            <person name="Piganeau G."/>
        </authorList>
    </citation>
    <scope>NUCLEOTIDE SEQUENCE [LARGE SCALE GENOMIC DNA]</scope>
    <source>
        <strain evidence="10">OTTH 0595 / CCAP 157/2 / RCC745</strain>
    </source>
</reference>
<feature type="region of interest" description="Disordered" evidence="7">
    <location>
        <begin position="1"/>
        <end position="22"/>
    </location>
</feature>
<dbReference type="EMBL" id="CAID01000007">
    <property type="protein sequence ID" value="CEF98648.1"/>
    <property type="molecule type" value="Genomic_DNA"/>
</dbReference>
<dbReference type="Pfam" id="PF02854">
    <property type="entry name" value="MIF4G"/>
    <property type="match status" value="1"/>
</dbReference>
<organism evidence="9 10">
    <name type="scientific">Ostreococcus tauri</name>
    <name type="common">Marine green alga</name>
    <dbReference type="NCBI Taxonomy" id="70448"/>
    <lineage>
        <taxon>Eukaryota</taxon>
        <taxon>Viridiplantae</taxon>
        <taxon>Chlorophyta</taxon>
        <taxon>Mamiellophyceae</taxon>
        <taxon>Mamiellales</taxon>
        <taxon>Bathycoccaceae</taxon>
        <taxon>Ostreococcus</taxon>
    </lineage>
</organism>
<feature type="coiled-coil region" evidence="6">
    <location>
        <begin position="662"/>
        <end position="708"/>
    </location>
</feature>
<feature type="domain" description="MIF4G" evidence="8">
    <location>
        <begin position="24"/>
        <end position="234"/>
    </location>
</feature>
<dbReference type="InterPro" id="IPR016024">
    <property type="entry name" value="ARM-type_fold"/>
</dbReference>
<dbReference type="GO" id="GO:0005846">
    <property type="term" value="C:nuclear cap binding complex"/>
    <property type="evidence" value="ECO:0007669"/>
    <property type="project" value="InterPro"/>
</dbReference>
<dbReference type="InParanoid" id="A0A090N3S9"/>